<organism evidence="1 2">
    <name type="scientific">Saliphagus infecundisoli</name>
    <dbReference type="NCBI Taxonomy" id="1849069"/>
    <lineage>
        <taxon>Archaea</taxon>
        <taxon>Methanobacteriati</taxon>
        <taxon>Methanobacteriota</taxon>
        <taxon>Stenosarchaea group</taxon>
        <taxon>Halobacteria</taxon>
        <taxon>Halobacteriales</taxon>
        <taxon>Natrialbaceae</taxon>
        <taxon>Saliphagus</taxon>
    </lineage>
</organism>
<sequence>MPPDGYTSITVPDEVFEQLTEVMSEYECESIADATATASAIALERDEAALARLLAQRLAE</sequence>
<proteinExistence type="predicted"/>
<dbReference type="EMBL" id="JBHSJG010000039">
    <property type="protein sequence ID" value="MFC4989078.1"/>
    <property type="molecule type" value="Genomic_DNA"/>
</dbReference>
<reference evidence="1 2" key="1">
    <citation type="journal article" date="2019" name="Int. J. Syst. Evol. Microbiol.">
        <title>The Global Catalogue of Microorganisms (GCM) 10K type strain sequencing project: providing services to taxonomists for standard genome sequencing and annotation.</title>
        <authorList>
            <consortium name="The Broad Institute Genomics Platform"/>
            <consortium name="The Broad Institute Genome Sequencing Center for Infectious Disease"/>
            <person name="Wu L."/>
            <person name="Ma J."/>
        </authorList>
    </citation>
    <scope>NUCLEOTIDE SEQUENCE [LARGE SCALE GENOMIC DNA]</scope>
    <source>
        <strain evidence="1 2">CGMCC 1.15824</strain>
    </source>
</reference>
<gene>
    <name evidence="1" type="ORF">ACFPFO_15145</name>
</gene>
<dbReference type="RefSeq" id="WP_224830442.1">
    <property type="nucleotide sequence ID" value="NZ_JAIVEF010000072.1"/>
</dbReference>
<protein>
    <recommendedName>
        <fullName evidence="3">CopG family transcriptional regulator</fullName>
    </recommendedName>
</protein>
<dbReference type="AlphaFoldDB" id="A0ABD5QH54"/>
<comment type="caution">
    <text evidence="1">The sequence shown here is derived from an EMBL/GenBank/DDBJ whole genome shotgun (WGS) entry which is preliminary data.</text>
</comment>
<evidence type="ECO:0000313" key="1">
    <source>
        <dbReference type="EMBL" id="MFC4989078.1"/>
    </source>
</evidence>
<keyword evidence="2" id="KW-1185">Reference proteome</keyword>
<name>A0ABD5QH54_9EURY</name>
<evidence type="ECO:0000313" key="2">
    <source>
        <dbReference type="Proteomes" id="UP001595925"/>
    </source>
</evidence>
<evidence type="ECO:0008006" key="3">
    <source>
        <dbReference type="Google" id="ProtNLM"/>
    </source>
</evidence>
<accession>A0ABD5QH54</accession>
<dbReference type="Proteomes" id="UP001595925">
    <property type="component" value="Unassembled WGS sequence"/>
</dbReference>